<keyword evidence="3 7" id="KW-0812">Transmembrane</keyword>
<dbReference type="AlphaFoldDB" id="A0A1V6SSP1"/>
<feature type="transmembrane region" description="Helical" evidence="7">
    <location>
        <begin position="119"/>
        <end position="137"/>
    </location>
</feature>
<feature type="domain" description="Major facilitator superfamily (MFS) profile" evidence="8">
    <location>
        <begin position="20"/>
        <end position="450"/>
    </location>
</feature>
<evidence type="ECO:0000256" key="3">
    <source>
        <dbReference type="ARBA" id="ARBA00022692"/>
    </source>
</evidence>
<comment type="subcellular location">
    <subcellularLocation>
        <location evidence="1">Membrane</location>
        <topology evidence="1">Multi-pass membrane protein</topology>
    </subcellularLocation>
</comment>
<dbReference type="PANTHER" id="PTHR23506:SF23">
    <property type="entry name" value="GH10249P"/>
    <property type="match status" value="1"/>
</dbReference>
<feature type="transmembrane region" description="Helical" evidence="7">
    <location>
        <begin position="90"/>
        <end position="107"/>
    </location>
</feature>
<evidence type="ECO:0000313" key="9">
    <source>
        <dbReference type="EMBL" id="OQE16583.1"/>
    </source>
</evidence>
<dbReference type="Pfam" id="PF07690">
    <property type="entry name" value="MFS_1"/>
    <property type="match status" value="1"/>
</dbReference>
<gene>
    <name evidence="9" type="ORF">PENFLA_c027G03645</name>
</gene>
<evidence type="ECO:0000256" key="6">
    <source>
        <dbReference type="SAM" id="MobiDB-lite"/>
    </source>
</evidence>
<evidence type="ECO:0000259" key="8">
    <source>
        <dbReference type="PROSITE" id="PS50850"/>
    </source>
</evidence>
<feature type="compositionally biased region" description="Basic residues" evidence="6">
    <location>
        <begin position="230"/>
        <end position="243"/>
    </location>
</feature>
<feature type="transmembrane region" description="Helical" evidence="7">
    <location>
        <begin position="427"/>
        <end position="447"/>
    </location>
</feature>
<evidence type="ECO:0000256" key="5">
    <source>
        <dbReference type="ARBA" id="ARBA00023136"/>
    </source>
</evidence>
<dbReference type="InterPro" id="IPR050930">
    <property type="entry name" value="MFS_Vesicular_Transporter"/>
</dbReference>
<evidence type="ECO:0000256" key="2">
    <source>
        <dbReference type="ARBA" id="ARBA00022448"/>
    </source>
</evidence>
<dbReference type="InterPro" id="IPR020846">
    <property type="entry name" value="MFS_dom"/>
</dbReference>
<dbReference type="PANTHER" id="PTHR23506">
    <property type="entry name" value="GH10249P"/>
    <property type="match status" value="1"/>
</dbReference>
<dbReference type="InterPro" id="IPR011701">
    <property type="entry name" value="MFS"/>
</dbReference>
<feature type="transmembrane region" description="Helical" evidence="7">
    <location>
        <begin position="256"/>
        <end position="281"/>
    </location>
</feature>
<feature type="transmembrane region" description="Helical" evidence="7">
    <location>
        <begin position="62"/>
        <end position="81"/>
    </location>
</feature>
<feature type="transmembrane region" description="Helical" evidence="7">
    <location>
        <begin position="352"/>
        <end position="376"/>
    </location>
</feature>
<keyword evidence="5 7" id="KW-0472">Membrane</keyword>
<evidence type="ECO:0000256" key="1">
    <source>
        <dbReference type="ARBA" id="ARBA00004141"/>
    </source>
</evidence>
<dbReference type="Proteomes" id="UP000191342">
    <property type="component" value="Unassembled WGS sequence"/>
</dbReference>
<dbReference type="InterPro" id="IPR036259">
    <property type="entry name" value="MFS_trans_sf"/>
</dbReference>
<feature type="transmembrane region" description="Helical" evidence="7">
    <location>
        <begin position="177"/>
        <end position="197"/>
    </location>
</feature>
<dbReference type="EMBL" id="MLQL01000027">
    <property type="protein sequence ID" value="OQE16583.1"/>
    <property type="molecule type" value="Genomic_DNA"/>
</dbReference>
<feature type="transmembrane region" description="Helical" evidence="7">
    <location>
        <begin position="293"/>
        <end position="313"/>
    </location>
</feature>
<feature type="transmembrane region" description="Helical" evidence="7">
    <location>
        <begin position="149"/>
        <end position="171"/>
    </location>
</feature>
<keyword evidence="10" id="KW-1185">Reference proteome</keyword>
<evidence type="ECO:0000313" key="10">
    <source>
        <dbReference type="Proteomes" id="UP000191342"/>
    </source>
</evidence>
<proteinExistence type="predicted"/>
<organism evidence="9 10">
    <name type="scientific">Penicillium flavigenum</name>
    <dbReference type="NCBI Taxonomy" id="254877"/>
    <lineage>
        <taxon>Eukaryota</taxon>
        <taxon>Fungi</taxon>
        <taxon>Dikarya</taxon>
        <taxon>Ascomycota</taxon>
        <taxon>Pezizomycotina</taxon>
        <taxon>Eurotiomycetes</taxon>
        <taxon>Eurotiomycetidae</taxon>
        <taxon>Eurotiales</taxon>
        <taxon>Aspergillaceae</taxon>
        <taxon>Penicillium</taxon>
    </lineage>
</organism>
<sequence length="473" mass="50371">MSPSSTPPMFFAFRSSKPFIIASVSIAIFTDTFLYGVVVPIFPFALKERAGIHPDKSKATGIFNFYGAFLFVGAPLCGYMADRAASRRRIFLVGLLLLTGGSVMLYVGKHIGLLLAARALQGLSAGFVWAYGLALLVDTVGSDGIGQAIGYAGMGTNLGVLVSPLLGGIVFNKRGYYAVFGMIFGLIALDIILRIAIIEPRSAARSAKSRETQAANDIEDLREKQNSNFHHPRPKPSAPGKRKLPPVLTLLTSRRFVVAIIASFVQSTLTASFDAVLPMYVHKTFGWDSIGSGLIFLPIALPCLFGPIAGWIADRYGSRWPATVAFLLACPWYVCLRFVTCNSLSQKVILCIILGGAGVCLNLALAPVMAEIAYVIEFMEKKSPGIFGSSGAYAQAYGLSCLSFAGGGVVGSIWAGMVNDKAGWGTMTWSLGLLSAVTAVPVVLFLGGKLRRGSDSKGAEICHQEAIPENKSS</sequence>
<dbReference type="PROSITE" id="PS50850">
    <property type="entry name" value="MFS"/>
    <property type="match status" value="1"/>
</dbReference>
<feature type="region of interest" description="Disordered" evidence="6">
    <location>
        <begin position="217"/>
        <end position="243"/>
    </location>
</feature>
<evidence type="ECO:0000256" key="4">
    <source>
        <dbReference type="ARBA" id="ARBA00022989"/>
    </source>
</evidence>
<feature type="transmembrane region" description="Helical" evidence="7">
    <location>
        <begin position="20"/>
        <end position="42"/>
    </location>
</feature>
<dbReference type="CDD" id="cd17325">
    <property type="entry name" value="MFS_MdtG_SLC18_like"/>
    <property type="match status" value="1"/>
</dbReference>
<dbReference type="OrthoDB" id="5086884at2759"/>
<feature type="transmembrane region" description="Helical" evidence="7">
    <location>
        <begin position="396"/>
        <end position="415"/>
    </location>
</feature>
<feature type="transmembrane region" description="Helical" evidence="7">
    <location>
        <begin position="320"/>
        <end position="340"/>
    </location>
</feature>
<dbReference type="GO" id="GO:0016020">
    <property type="term" value="C:membrane"/>
    <property type="evidence" value="ECO:0007669"/>
    <property type="project" value="UniProtKB-SubCell"/>
</dbReference>
<dbReference type="Gene3D" id="1.20.1250.20">
    <property type="entry name" value="MFS general substrate transporter like domains"/>
    <property type="match status" value="2"/>
</dbReference>
<reference evidence="10" key="1">
    <citation type="journal article" date="2017" name="Nat. Microbiol.">
        <title>Global analysis of biosynthetic gene clusters reveals vast potential of secondary metabolite production in Penicillium species.</title>
        <authorList>
            <person name="Nielsen J.C."/>
            <person name="Grijseels S."/>
            <person name="Prigent S."/>
            <person name="Ji B."/>
            <person name="Dainat J."/>
            <person name="Nielsen K.F."/>
            <person name="Frisvad J.C."/>
            <person name="Workman M."/>
            <person name="Nielsen J."/>
        </authorList>
    </citation>
    <scope>NUCLEOTIDE SEQUENCE [LARGE SCALE GENOMIC DNA]</scope>
    <source>
        <strain evidence="10">IBT 14082</strain>
    </source>
</reference>
<dbReference type="STRING" id="254877.A0A1V6SSP1"/>
<dbReference type="PRINTS" id="PR01036">
    <property type="entry name" value="TCRTETB"/>
</dbReference>
<protein>
    <recommendedName>
        <fullName evidence="8">Major facilitator superfamily (MFS) profile domain-containing protein</fullName>
    </recommendedName>
</protein>
<dbReference type="GO" id="GO:0022857">
    <property type="term" value="F:transmembrane transporter activity"/>
    <property type="evidence" value="ECO:0007669"/>
    <property type="project" value="InterPro"/>
</dbReference>
<accession>A0A1V6SSP1</accession>
<name>A0A1V6SSP1_9EURO</name>
<keyword evidence="4 7" id="KW-1133">Transmembrane helix</keyword>
<evidence type="ECO:0000256" key="7">
    <source>
        <dbReference type="SAM" id="Phobius"/>
    </source>
</evidence>
<dbReference type="SUPFAM" id="SSF103473">
    <property type="entry name" value="MFS general substrate transporter"/>
    <property type="match status" value="1"/>
</dbReference>
<keyword evidence="2" id="KW-0813">Transport</keyword>
<comment type="caution">
    <text evidence="9">The sequence shown here is derived from an EMBL/GenBank/DDBJ whole genome shotgun (WGS) entry which is preliminary data.</text>
</comment>